<organism evidence="9 10">
    <name type="scientific">Mytilus galloprovincialis</name>
    <name type="common">Mediterranean mussel</name>
    <dbReference type="NCBI Taxonomy" id="29158"/>
    <lineage>
        <taxon>Eukaryota</taxon>
        <taxon>Metazoa</taxon>
        <taxon>Spiralia</taxon>
        <taxon>Lophotrochozoa</taxon>
        <taxon>Mollusca</taxon>
        <taxon>Bivalvia</taxon>
        <taxon>Autobranchia</taxon>
        <taxon>Pteriomorphia</taxon>
        <taxon>Mytilida</taxon>
        <taxon>Mytiloidea</taxon>
        <taxon>Mytilidae</taxon>
        <taxon>Mytilinae</taxon>
        <taxon>Mytilus</taxon>
    </lineage>
</organism>
<dbReference type="SMART" id="SM00248">
    <property type="entry name" value="ANK"/>
    <property type="match status" value="2"/>
</dbReference>
<evidence type="ECO:0000256" key="2">
    <source>
        <dbReference type="ARBA" id="ARBA00014259"/>
    </source>
</evidence>
<evidence type="ECO:0000313" key="10">
    <source>
        <dbReference type="Proteomes" id="UP000596742"/>
    </source>
</evidence>
<dbReference type="InterPro" id="IPR002110">
    <property type="entry name" value="Ankyrin_rpt"/>
</dbReference>
<dbReference type="EMBL" id="UYJE01005550">
    <property type="protein sequence ID" value="VDI38142.1"/>
    <property type="molecule type" value="Genomic_DNA"/>
</dbReference>
<dbReference type="GO" id="GO:0043124">
    <property type="term" value="P:negative regulation of canonical NF-kappaB signal transduction"/>
    <property type="evidence" value="ECO:0007669"/>
    <property type="project" value="InterPro"/>
</dbReference>
<evidence type="ECO:0000256" key="4">
    <source>
        <dbReference type="ARBA" id="ARBA00022737"/>
    </source>
</evidence>
<accession>A0A8B6EQ45</accession>
<evidence type="ECO:0000256" key="3">
    <source>
        <dbReference type="ARBA" id="ARBA00022553"/>
    </source>
</evidence>
<feature type="non-terminal residue" evidence="9">
    <location>
        <position position="1"/>
    </location>
</feature>
<gene>
    <name evidence="9" type="ORF">MGAL_10B087519</name>
</gene>
<protein>
    <recommendedName>
        <fullName evidence="2">NF-kappa-B inhibitor-like protein 1</fullName>
    </recommendedName>
    <alternativeName>
        <fullName evidence="7">Inhibitor of kappa B-like protein</fullName>
    </alternativeName>
    <alternativeName>
        <fullName evidence="8">Nuclear factor of kappa light polypeptide gene enhancer in B-cells inhibitor-like 1</fullName>
    </alternativeName>
</protein>
<dbReference type="InterPro" id="IPR036770">
    <property type="entry name" value="Ankyrin_rpt-contain_sf"/>
</dbReference>
<dbReference type="SUPFAM" id="SSF48403">
    <property type="entry name" value="Ankyrin repeat"/>
    <property type="match status" value="1"/>
</dbReference>
<dbReference type="InterPro" id="IPR038753">
    <property type="entry name" value="NFKBIL1"/>
</dbReference>
<sequence>MGKDVTEKLKKYIKEDRPGKFKSYVRKRRIDVCEIRLHKDQSLLHYSCKYGQDIIFRYLITKDIDVKLQDSNGNTALHLALKHALKSTANTVYTSIILPLIEKCPSLLEVKNEDGISCRSLLDNLVKKKQHHEQEDQ</sequence>
<proteinExistence type="predicted"/>
<keyword evidence="6" id="KW-0539">Nucleus</keyword>
<name>A0A8B6EQ45_MYTGA</name>
<reference evidence="9" key="1">
    <citation type="submission" date="2018-11" db="EMBL/GenBank/DDBJ databases">
        <authorList>
            <person name="Alioto T."/>
            <person name="Alioto T."/>
        </authorList>
    </citation>
    <scope>NUCLEOTIDE SEQUENCE</scope>
</reference>
<dbReference type="PANTHER" id="PTHR15263:SF1">
    <property type="entry name" value="NF-KAPPA-B INHIBITOR-LIKE PROTEIN 1"/>
    <property type="match status" value="1"/>
</dbReference>
<dbReference type="OrthoDB" id="412109at2759"/>
<dbReference type="Gene3D" id="1.25.40.20">
    <property type="entry name" value="Ankyrin repeat-containing domain"/>
    <property type="match status" value="1"/>
</dbReference>
<evidence type="ECO:0000256" key="7">
    <source>
        <dbReference type="ARBA" id="ARBA00030621"/>
    </source>
</evidence>
<dbReference type="Proteomes" id="UP000596742">
    <property type="component" value="Unassembled WGS sequence"/>
</dbReference>
<evidence type="ECO:0000256" key="6">
    <source>
        <dbReference type="ARBA" id="ARBA00023242"/>
    </source>
</evidence>
<comment type="caution">
    <text evidence="9">The sequence shown here is derived from an EMBL/GenBank/DDBJ whole genome shotgun (WGS) entry which is preliminary data.</text>
</comment>
<keyword evidence="10" id="KW-1185">Reference proteome</keyword>
<keyword evidence="3" id="KW-0597">Phosphoprotein</keyword>
<dbReference type="Pfam" id="PF12796">
    <property type="entry name" value="Ank_2"/>
    <property type="match status" value="1"/>
</dbReference>
<evidence type="ECO:0000313" key="9">
    <source>
        <dbReference type="EMBL" id="VDI38142.1"/>
    </source>
</evidence>
<dbReference type="AlphaFoldDB" id="A0A8B6EQ45"/>
<keyword evidence="5" id="KW-0040">ANK repeat</keyword>
<evidence type="ECO:0000256" key="1">
    <source>
        <dbReference type="ARBA" id="ARBA00004123"/>
    </source>
</evidence>
<dbReference type="GO" id="GO:0005634">
    <property type="term" value="C:nucleus"/>
    <property type="evidence" value="ECO:0007669"/>
    <property type="project" value="UniProtKB-SubCell"/>
</dbReference>
<dbReference type="PANTHER" id="PTHR15263">
    <property type="entry name" value="I-KAPPA-B-LIKE PROTEIN IKBL"/>
    <property type="match status" value="1"/>
</dbReference>
<evidence type="ECO:0000256" key="5">
    <source>
        <dbReference type="ARBA" id="ARBA00023043"/>
    </source>
</evidence>
<evidence type="ECO:0000256" key="8">
    <source>
        <dbReference type="ARBA" id="ARBA00030802"/>
    </source>
</evidence>
<keyword evidence="4" id="KW-0677">Repeat</keyword>
<comment type="subcellular location">
    <subcellularLocation>
        <location evidence="1">Nucleus</location>
    </subcellularLocation>
</comment>